<proteinExistence type="predicted"/>
<gene>
    <name evidence="2" type="ORF">UFOPK3564_02072</name>
</gene>
<name>A0A6J7I3P4_9ZZZZ</name>
<dbReference type="PROSITE" id="PS51257">
    <property type="entry name" value="PROKAR_LIPOPROTEIN"/>
    <property type="match status" value="1"/>
</dbReference>
<protein>
    <submittedName>
        <fullName evidence="2">Unannotated protein</fullName>
    </submittedName>
</protein>
<dbReference type="EMBL" id="CAFBMK010000128">
    <property type="protein sequence ID" value="CAB4925390.1"/>
    <property type="molecule type" value="Genomic_DNA"/>
</dbReference>
<sequence length="237" mass="22287">MQRPPRRALPALAAALALALAGCGGAGYGEPIAATDGEATVALAPAPVTTPAEAPGTTTPTATTTTGTTSGGATASGTTDGADAAGTDGGAASAPGDSGGDGDGGSPSSLTAYAVDANRFCTGFKGATRALTTDIGAAGTNTRAVGQAIIRYGSAITSAATGLRAAPVPSSVGGYHRRTLAWVSGVTSAISASRSGLASGSQSAGATVVRKVQGLGSPPLGSAVPSALRARATACAS</sequence>
<accession>A0A6J7I3P4</accession>
<dbReference type="AlphaFoldDB" id="A0A6J7I3P4"/>
<evidence type="ECO:0000313" key="2">
    <source>
        <dbReference type="EMBL" id="CAB4925390.1"/>
    </source>
</evidence>
<feature type="compositionally biased region" description="Low complexity" evidence="1">
    <location>
        <begin position="44"/>
        <end position="96"/>
    </location>
</feature>
<organism evidence="2">
    <name type="scientific">freshwater metagenome</name>
    <dbReference type="NCBI Taxonomy" id="449393"/>
    <lineage>
        <taxon>unclassified sequences</taxon>
        <taxon>metagenomes</taxon>
        <taxon>ecological metagenomes</taxon>
    </lineage>
</organism>
<feature type="region of interest" description="Disordered" evidence="1">
    <location>
        <begin position="44"/>
        <end position="107"/>
    </location>
</feature>
<evidence type="ECO:0000256" key="1">
    <source>
        <dbReference type="SAM" id="MobiDB-lite"/>
    </source>
</evidence>
<reference evidence="2" key="1">
    <citation type="submission" date="2020-05" db="EMBL/GenBank/DDBJ databases">
        <authorList>
            <person name="Chiriac C."/>
            <person name="Salcher M."/>
            <person name="Ghai R."/>
            <person name="Kavagutti S V."/>
        </authorList>
    </citation>
    <scope>NUCLEOTIDE SEQUENCE</scope>
</reference>